<proteinExistence type="predicted"/>
<dbReference type="AlphaFoldDB" id="A0AB34QTV7"/>
<name>A0AB34QTV7_BACPU</name>
<sequence length="118" mass="14007">MSKWRIDYLINENLDHLAENMFNADAIMNILNIDARTVFDRLFYLVSQNMLNAYLVWVKDGTQIKSISFSEGKFDLNNFGNGEQPPLDELYVKFKVSKEYKETMDDWKKVKKTRNKKK</sequence>
<dbReference type="EMBL" id="JXCL01000040">
    <property type="protein sequence ID" value="KIL12137.1"/>
    <property type="molecule type" value="Genomic_DNA"/>
</dbReference>
<dbReference type="Proteomes" id="UP000031978">
    <property type="component" value="Unassembled WGS sequence"/>
</dbReference>
<protein>
    <submittedName>
        <fullName evidence="1">Uncharacterized protein</fullName>
    </submittedName>
</protein>
<evidence type="ECO:0000313" key="1">
    <source>
        <dbReference type="EMBL" id="KIL12137.1"/>
    </source>
</evidence>
<gene>
    <name evidence="1" type="ORF">B4127_1468</name>
</gene>
<reference evidence="1 2" key="1">
    <citation type="submission" date="2014-12" db="EMBL/GenBank/DDBJ databases">
        <title>Draft Genome Sequences of Five Spore-Forming Food Isolates of Bacillus pumilus.</title>
        <authorList>
            <person name="de Jong A."/>
            <person name="van Heel A.J."/>
            <person name="Montalban-Lopez M."/>
            <person name="Krawczyk A.O."/>
            <person name="Berendsen E.M."/>
            <person name="Wells-Bennik M."/>
            <person name="Kuipers O.P."/>
        </authorList>
    </citation>
    <scope>NUCLEOTIDE SEQUENCE [LARGE SCALE GENOMIC DNA]</scope>
    <source>
        <strain evidence="1 2">B4127</strain>
    </source>
</reference>
<organism evidence="1 2">
    <name type="scientific">Bacillus pumilus</name>
    <name type="common">Bacillus mesentericus</name>
    <dbReference type="NCBI Taxonomy" id="1408"/>
    <lineage>
        <taxon>Bacteria</taxon>
        <taxon>Bacillati</taxon>
        <taxon>Bacillota</taxon>
        <taxon>Bacilli</taxon>
        <taxon>Bacillales</taxon>
        <taxon>Bacillaceae</taxon>
        <taxon>Bacillus</taxon>
    </lineage>
</organism>
<evidence type="ECO:0000313" key="2">
    <source>
        <dbReference type="Proteomes" id="UP000031978"/>
    </source>
</evidence>
<accession>A0AB34QTV7</accession>
<comment type="caution">
    <text evidence="1">The sequence shown here is derived from an EMBL/GenBank/DDBJ whole genome shotgun (WGS) entry which is preliminary data.</text>
</comment>
<dbReference type="RefSeq" id="WP_044141679.1">
    <property type="nucleotide sequence ID" value="NZ_JXCL01000040.1"/>
</dbReference>